<feature type="domain" description="CsbD-like" evidence="3">
    <location>
        <begin position="5"/>
        <end position="57"/>
    </location>
</feature>
<feature type="region of interest" description="Disordered" evidence="2">
    <location>
        <begin position="1"/>
        <end position="57"/>
    </location>
</feature>
<proteinExistence type="inferred from homology"/>
<evidence type="ECO:0000256" key="1">
    <source>
        <dbReference type="ARBA" id="ARBA00009129"/>
    </source>
</evidence>
<evidence type="ECO:0000313" key="5">
    <source>
        <dbReference type="Proteomes" id="UP001596226"/>
    </source>
</evidence>
<gene>
    <name evidence="4" type="ORF">ACFQGL_10815</name>
</gene>
<evidence type="ECO:0000256" key="2">
    <source>
        <dbReference type="SAM" id="MobiDB-lite"/>
    </source>
</evidence>
<organism evidence="4 5">
    <name type="scientific">Micromonospora vulcania</name>
    <dbReference type="NCBI Taxonomy" id="1441873"/>
    <lineage>
        <taxon>Bacteria</taxon>
        <taxon>Bacillati</taxon>
        <taxon>Actinomycetota</taxon>
        <taxon>Actinomycetes</taxon>
        <taxon>Micromonosporales</taxon>
        <taxon>Micromonosporaceae</taxon>
        <taxon>Micromonospora</taxon>
    </lineage>
</organism>
<dbReference type="EMBL" id="JBHSQS010000005">
    <property type="protein sequence ID" value="MFC5923830.1"/>
    <property type="molecule type" value="Genomic_DNA"/>
</dbReference>
<evidence type="ECO:0000313" key="4">
    <source>
        <dbReference type="EMBL" id="MFC5923830.1"/>
    </source>
</evidence>
<dbReference type="Gene3D" id="1.10.1470.10">
    <property type="entry name" value="YjbJ"/>
    <property type="match status" value="1"/>
</dbReference>
<evidence type="ECO:0000259" key="3">
    <source>
        <dbReference type="Pfam" id="PF05532"/>
    </source>
</evidence>
<comment type="caution">
    <text evidence="4">The sequence shown here is derived from an EMBL/GenBank/DDBJ whole genome shotgun (WGS) entry which is preliminary data.</text>
</comment>
<comment type="similarity">
    <text evidence="1">Belongs to the UPF0337 (CsbD) family.</text>
</comment>
<keyword evidence="5" id="KW-1185">Reference proteome</keyword>
<sequence length="57" mass="5911">MGIDDKISNASEEAAGKVKEGAGKATDDEKLEAEGRGDQTSANVKQAGEKVKDAFKS</sequence>
<reference evidence="5" key="1">
    <citation type="journal article" date="2019" name="Int. J. Syst. Evol. Microbiol.">
        <title>The Global Catalogue of Microorganisms (GCM) 10K type strain sequencing project: providing services to taxonomists for standard genome sequencing and annotation.</title>
        <authorList>
            <consortium name="The Broad Institute Genomics Platform"/>
            <consortium name="The Broad Institute Genome Sequencing Center for Infectious Disease"/>
            <person name="Wu L."/>
            <person name="Ma J."/>
        </authorList>
    </citation>
    <scope>NUCLEOTIDE SEQUENCE [LARGE SCALE GENOMIC DNA]</scope>
    <source>
        <strain evidence="5">CGMCC 4.7144</strain>
    </source>
</reference>
<dbReference type="RefSeq" id="WP_377509252.1">
    <property type="nucleotide sequence ID" value="NZ_JBHSQS010000005.1"/>
</dbReference>
<name>A0ABW1H3K3_9ACTN</name>
<dbReference type="InterPro" id="IPR008462">
    <property type="entry name" value="CsbD"/>
</dbReference>
<feature type="compositionally biased region" description="Basic and acidic residues" evidence="2">
    <location>
        <begin position="47"/>
        <end position="57"/>
    </location>
</feature>
<feature type="compositionally biased region" description="Basic and acidic residues" evidence="2">
    <location>
        <begin position="14"/>
        <end position="37"/>
    </location>
</feature>
<dbReference type="Proteomes" id="UP001596226">
    <property type="component" value="Unassembled WGS sequence"/>
</dbReference>
<dbReference type="InterPro" id="IPR036629">
    <property type="entry name" value="YjbJ_sf"/>
</dbReference>
<dbReference type="SUPFAM" id="SSF69047">
    <property type="entry name" value="Hypothetical protein YjbJ"/>
    <property type="match status" value="1"/>
</dbReference>
<accession>A0ABW1H3K3</accession>
<protein>
    <submittedName>
        <fullName evidence="4">CsbD family protein</fullName>
    </submittedName>
</protein>
<dbReference type="Pfam" id="PF05532">
    <property type="entry name" value="CsbD"/>
    <property type="match status" value="1"/>
</dbReference>